<gene>
    <name evidence="11" type="ORF">V5J35_000154</name>
</gene>
<evidence type="ECO:0000256" key="2">
    <source>
        <dbReference type="ARBA" id="ARBA00006285"/>
    </source>
</evidence>
<comment type="catalytic activity">
    <reaction evidence="1">
        <text>Hydrolysis of terminal non-reducing N-acetyl-D-hexosamine residues in N-acetyl-beta-D-hexosaminides.</text>
        <dbReference type="EC" id="3.2.1.52"/>
    </reaction>
</comment>
<dbReference type="EMBL" id="JBEWTB010000001">
    <property type="protein sequence ID" value="MET4754962.1"/>
    <property type="molecule type" value="Genomic_DNA"/>
</dbReference>
<dbReference type="PANTHER" id="PTHR22600:SF57">
    <property type="entry name" value="BETA-N-ACETYLHEXOSAMINIDASE"/>
    <property type="match status" value="1"/>
</dbReference>
<sequence>MKLNKLAVCCALALPVLYGCNSNDSSDNTVVPPPSVTLEFETIPTVRNWEATEGSYQVTANSRIVINPGNTESTLAGITTNISDTAEKFQETILAVTGLNLTIETSDTLRNGDISLTLLGNENDELGPEGYKLKVGDTVEIEANTNTGLFYGTQTILQLLQQDDEKSRIARGEVTDYPSLTERGIMVDAGRKYWEVDSLKDVIRQMGWMKMNRLHLHLTEWNAFRLDSDNPELEGLAALRAYTREDIAELEAVAKLNHVCDRTGNRYSGTW</sequence>
<dbReference type="SUPFAM" id="SSF55545">
    <property type="entry name" value="beta-N-acetylhexosaminidase-like domain"/>
    <property type="match status" value="1"/>
</dbReference>
<feature type="domain" description="Glycoside hydrolase family 20 catalytic" evidence="9">
    <location>
        <begin position="183"/>
        <end position="255"/>
    </location>
</feature>
<evidence type="ECO:0000256" key="8">
    <source>
        <dbReference type="SAM" id="SignalP"/>
    </source>
</evidence>
<dbReference type="RefSeq" id="WP_354016228.1">
    <property type="nucleotide sequence ID" value="NZ_JBEWTB010000001.1"/>
</dbReference>
<keyword evidence="8" id="KW-0732">Signal</keyword>
<proteinExistence type="inferred from homology"/>
<dbReference type="PRINTS" id="PR00738">
    <property type="entry name" value="GLHYDRLASE20"/>
</dbReference>
<feature type="chain" id="PRO_5046514556" description="beta-N-acetylhexosaminidase" evidence="8">
    <location>
        <begin position="19"/>
        <end position="271"/>
    </location>
</feature>
<comment type="similarity">
    <text evidence="2">Belongs to the glycosyl hydrolase 20 family.</text>
</comment>
<dbReference type="InterPro" id="IPR025705">
    <property type="entry name" value="Beta_hexosaminidase_sua/sub"/>
</dbReference>
<evidence type="ECO:0000259" key="10">
    <source>
        <dbReference type="Pfam" id="PF02838"/>
    </source>
</evidence>
<dbReference type="InterPro" id="IPR015882">
    <property type="entry name" value="HEX_bac_N"/>
</dbReference>
<comment type="caution">
    <text evidence="11">The sequence shown here is derived from an EMBL/GenBank/DDBJ whole genome shotgun (WGS) entry which is preliminary data.</text>
</comment>
<name>A0ABV2SB16_9GAMM</name>
<accession>A0ABV2SB16</accession>
<evidence type="ECO:0000313" key="12">
    <source>
        <dbReference type="Proteomes" id="UP001549366"/>
    </source>
</evidence>
<dbReference type="SUPFAM" id="SSF51445">
    <property type="entry name" value="(Trans)glycosidases"/>
    <property type="match status" value="1"/>
</dbReference>
<dbReference type="Proteomes" id="UP001549366">
    <property type="component" value="Unassembled WGS sequence"/>
</dbReference>
<evidence type="ECO:0000256" key="6">
    <source>
        <dbReference type="ARBA" id="ARBA00030512"/>
    </source>
</evidence>
<dbReference type="Pfam" id="PF00728">
    <property type="entry name" value="Glyco_hydro_20"/>
    <property type="match status" value="1"/>
</dbReference>
<evidence type="ECO:0000256" key="3">
    <source>
        <dbReference type="ARBA" id="ARBA00012663"/>
    </source>
</evidence>
<evidence type="ECO:0000313" key="11">
    <source>
        <dbReference type="EMBL" id="MET4754962.1"/>
    </source>
</evidence>
<evidence type="ECO:0000256" key="7">
    <source>
        <dbReference type="ARBA" id="ARBA00033000"/>
    </source>
</evidence>
<protein>
    <recommendedName>
        <fullName evidence="3">beta-N-acetylhexosaminidase</fullName>
        <ecNumber evidence="3">3.2.1.52</ecNumber>
    </recommendedName>
    <alternativeName>
        <fullName evidence="6">Beta-N-acetylhexosaminidase</fullName>
    </alternativeName>
    <alternativeName>
        <fullName evidence="7">N-acetyl-beta-glucosaminidase</fullName>
    </alternativeName>
</protein>
<dbReference type="PROSITE" id="PS51257">
    <property type="entry name" value="PROKAR_LIPOPROTEIN"/>
    <property type="match status" value="1"/>
</dbReference>
<evidence type="ECO:0000256" key="5">
    <source>
        <dbReference type="ARBA" id="ARBA00023295"/>
    </source>
</evidence>
<evidence type="ECO:0000256" key="1">
    <source>
        <dbReference type="ARBA" id="ARBA00001231"/>
    </source>
</evidence>
<dbReference type="EC" id="3.2.1.52" evidence="3"/>
<keyword evidence="4" id="KW-0378">Hydrolase</keyword>
<dbReference type="Pfam" id="PF02838">
    <property type="entry name" value="Glyco_hydro_20b"/>
    <property type="match status" value="1"/>
</dbReference>
<organism evidence="11 12">
    <name type="scientific">Endozoicomonas lisbonensis</name>
    <dbReference type="NCBI Taxonomy" id="3120522"/>
    <lineage>
        <taxon>Bacteria</taxon>
        <taxon>Pseudomonadati</taxon>
        <taxon>Pseudomonadota</taxon>
        <taxon>Gammaproteobacteria</taxon>
        <taxon>Oceanospirillales</taxon>
        <taxon>Endozoicomonadaceae</taxon>
        <taxon>Endozoicomonas</taxon>
    </lineage>
</organism>
<reference evidence="11 12" key="1">
    <citation type="submission" date="2024-06" db="EMBL/GenBank/DDBJ databases">
        <title>Genomic Encyclopedia of Type Strains, Phase V (KMG-V): Genome sequencing to study the core and pangenomes of soil and plant-associated prokaryotes.</title>
        <authorList>
            <person name="Whitman W."/>
        </authorList>
    </citation>
    <scope>NUCLEOTIDE SEQUENCE [LARGE SCALE GENOMIC DNA]</scope>
    <source>
        <strain evidence="11 12">NE40</strain>
    </source>
</reference>
<dbReference type="Gene3D" id="3.20.20.80">
    <property type="entry name" value="Glycosidases"/>
    <property type="match status" value="1"/>
</dbReference>
<feature type="domain" description="Beta-hexosaminidase bacterial type N-terminal" evidence="10">
    <location>
        <begin position="41"/>
        <end position="177"/>
    </location>
</feature>
<dbReference type="InterPro" id="IPR029018">
    <property type="entry name" value="Hex-like_dom2"/>
</dbReference>
<keyword evidence="5" id="KW-0326">Glycosidase</keyword>
<dbReference type="PANTHER" id="PTHR22600">
    <property type="entry name" value="BETA-HEXOSAMINIDASE"/>
    <property type="match status" value="1"/>
</dbReference>
<feature type="signal peptide" evidence="8">
    <location>
        <begin position="1"/>
        <end position="18"/>
    </location>
</feature>
<evidence type="ECO:0000259" key="9">
    <source>
        <dbReference type="Pfam" id="PF00728"/>
    </source>
</evidence>
<dbReference type="InterPro" id="IPR015883">
    <property type="entry name" value="Glyco_hydro_20_cat"/>
</dbReference>
<evidence type="ECO:0000256" key="4">
    <source>
        <dbReference type="ARBA" id="ARBA00022801"/>
    </source>
</evidence>
<dbReference type="Gene3D" id="3.30.379.10">
    <property type="entry name" value="Chitobiase/beta-hexosaminidase domain 2-like"/>
    <property type="match status" value="1"/>
</dbReference>
<dbReference type="InterPro" id="IPR017853">
    <property type="entry name" value="GH"/>
</dbReference>
<keyword evidence="12" id="KW-1185">Reference proteome</keyword>